<dbReference type="Proteomes" id="UP000824193">
    <property type="component" value="Unassembled WGS sequence"/>
</dbReference>
<organism evidence="3 4">
    <name type="scientific">Candidatus Allofournierella pullicola</name>
    <dbReference type="NCBI Taxonomy" id="2838596"/>
    <lineage>
        <taxon>Bacteria</taxon>
        <taxon>Bacillati</taxon>
        <taxon>Bacillota</taxon>
        <taxon>Clostridia</taxon>
        <taxon>Eubacteriales</taxon>
        <taxon>Oscillospiraceae</taxon>
        <taxon>Allofournierella</taxon>
    </lineage>
</organism>
<dbReference type="InterPro" id="IPR032834">
    <property type="entry name" value="NatK-like_C"/>
</dbReference>
<dbReference type="InterPro" id="IPR036890">
    <property type="entry name" value="HATPase_C_sf"/>
</dbReference>
<dbReference type="PANTHER" id="PTHR40448">
    <property type="entry name" value="TWO-COMPONENT SENSOR HISTIDINE KINASE"/>
    <property type="match status" value="1"/>
</dbReference>
<keyword evidence="1" id="KW-0472">Membrane</keyword>
<gene>
    <name evidence="3" type="ORF">H9865_00925</name>
</gene>
<dbReference type="EMBL" id="DXFW01000002">
    <property type="protein sequence ID" value="HIX04663.1"/>
    <property type="molecule type" value="Genomic_DNA"/>
</dbReference>
<accession>A0A9D1V209</accession>
<protein>
    <submittedName>
        <fullName evidence="3">GHKL domain-containing protein</fullName>
    </submittedName>
</protein>
<reference evidence="3" key="2">
    <citation type="submission" date="2021-04" db="EMBL/GenBank/DDBJ databases">
        <authorList>
            <person name="Gilroy R."/>
        </authorList>
    </citation>
    <scope>NUCLEOTIDE SEQUENCE</scope>
    <source>
        <strain evidence="3">2239</strain>
    </source>
</reference>
<evidence type="ECO:0000313" key="3">
    <source>
        <dbReference type="EMBL" id="HIX04663.1"/>
    </source>
</evidence>
<feature type="transmembrane region" description="Helical" evidence="1">
    <location>
        <begin position="62"/>
        <end position="82"/>
    </location>
</feature>
<feature type="transmembrane region" description="Helical" evidence="1">
    <location>
        <begin position="12"/>
        <end position="30"/>
    </location>
</feature>
<feature type="transmembrane region" description="Helical" evidence="1">
    <location>
        <begin position="37"/>
        <end position="56"/>
    </location>
</feature>
<keyword evidence="1" id="KW-1133">Transmembrane helix</keyword>
<sequence length="443" mass="49343">MNPGDLADIPRLYTALAEWLACLVYILSLRPAKRASLRFWALAAGMLAVQSAFLVATDDVPLPLWIPCMLAAIALMFLFLFLGCGRGALNAGYYTVRAFILAEFGASLEWQLYYHYANLAGQDVLLARLAFLAVVYGAVFGLMFLLETRSRTAEHPITVTPRELANAAIIGASAFLISNLSYTQADTPFSSQYVSDIFNIRTLVDLGGIAILYAYHLQRAELQMRHELETIDNILRSQYAQYQQSKESIDLINRKYHDLKHQIAALRAEPDAARRSAWLDEMESDINTYEAQNKTGNQVLDVLLTGKSLYCQKHDIHLTTVADGTVLAGVSPMDLCTLVGNALDNAIESVKKIGDKEKRLIHVAVSRQKNFALLRFENCFEGELTFENGLPRTTKGDTDYHGYGLKSIRRTAQKYGGTVTVNTSKNWFELKILLPLEDSPAAQ</sequence>
<dbReference type="SUPFAM" id="SSF55874">
    <property type="entry name" value="ATPase domain of HSP90 chaperone/DNA topoisomerase II/histidine kinase"/>
    <property type="match status" value="1"/>
</dbReference>
<dbReference type="CDD" id="cd16935">
    <property type="entry name" value="HATPase_AgrC-ComD-like"/>
    <property type="match status" value="1"/>
</dbReference>
<name>A0A9D1V209_9FIRM</name>
<dbReference type="Pfam" id="PF14501">
    <property type="entry name" value="HATPase_c_5"/>
    <property type="match status" value="1"/>
</dbReference>
<evidence type="ECO:0000313" key="4">
    <source>
        <dbReference type="Proteomes" id="UP000824193"/>
    </source>
</evidence>
<feature type="domain" description="Sensor histidine kinase NatK-like C-terminal" evidence="2">
    <location>
        <begin position="332"/>
        <end position="435"/>
    </location>
</feature>
<proteinExistence type="predicted"/>
<feature type="transmembrane region" description="Helical" evidence="1">
    <location>
        <begin position="125"/>
        <end position="146"/>
    </location>
</feature>
<dbReference type="AlphaFoldDB" id="A0A9D1V209"/>
<evidence type="ECO:0000256" key="1">
    <source>
        <dbReference type="SAM" id="Phobius"/>
    </source>
</evidence>
<comment type="caution">
    <text evidence="3">The sequence shown here is derived from an EMBL/GenBank/DDBJ whole genome shotgun (WGS) entry which is preliminary data.</text>
</comment>
<dbReference type="Gene3D" id="3.30.565.10">
    <property type="entry name" value="Histidine kinase-like ATPase, C-terminal domain"/>
    <property type="match status" value="1"/>
</dbReference>
<reference evidence="3" key="1">
    <citation type="journal article" date="2021" name="PeerJ">
        <title>Extensive microbial diversity within the chicken gut microbiome revealed by metagenomics and culture.</title>
        <authorList>
            <person name="Gilroy R."/>
            <person name="Ravi A."/>
            <person name="Getino M."/>
            <person name="Pursley I."/>
            <person name="Horton D.L."/>
            <person name="Alikhan N.F."/>
            <person name="Baker D."/>
            <person name="Gharbi K."/>
            <person name="Hall N."/>
            <person name="Watson M."/>
            <person name="Adriaenssens E.M."/>
            <person name="Foster-Nyarko E."/>
            <person name="Jarju S."/>
            <person name="Secka A."/>
            <person name="Antonio M."/>
            <person name="Oren A."/>
            <person name="Chaudhuri R.R."/>
            <person name="La Ragione R."/>
            <person name="Hildebrand F."/>
            <person name="Pallen M.J."/>
        </authorList>
    </citation>
    <scope>NUCLEOTIDE SEQUENCE</scope>
    <source>
        <strain evidence="3">2239</strain>
    </source>
</reference>
<dbReference type="GO" id="GO:0042802">
    <property type="term" value="F:identical protein binding"/>
    <property type="evidence" value="ECO:0007669"/>
    <property type="project" value="TreeGrafter"/>
</dbReference>
<dbReference type="PANTHER" id="PTHR40448:SF1">
    <property type="entry name" value="TWO-COMPONENT SENSOR HISTIDINE KINASE"/>
    <property type="match status" value="1"/>
</dbReference>
<evidence type="ECO:0000259" key="2">
    <source>
        <dbReference type="Pfam" id="PF14501"/>
    </source>
</evidence>
<keyword evidence="1" id="KW-0812">Transmembrane</keyword>